<comment type="caution">
    <text evidence="1">The sequence shown here is derived from an EMBL/GenBank/DDBJ whole genome shotgun (WGS) entry which is preliminary data.</text>
</comment>
<dbReference type="EMBL" id="NPIC01000017">
    <property type="protein sequence ID" value="RDL29975.1"/>
    <property type="molecule type" value="Genomic_DNA"/>
</dbReference>
<proteinExistence type="predicted"/>
<dbReference type="Proteomes" id="UP000254866">
    <property type="component" value="Unassembled WGS sequence"/>
</dbReference>
<gene>
    <name evidence="1" type="ORF">BP5553_10602</name>
</gene>
<dbReference type="RefSeq" id="XP_031864665.1">
    <property type="nucleotide sequence ID" value="XM_032019225.1"/>
</dbReference>
<keyword evidence="2" id="KW-1185">Reference proteome</keyword>
<evidence type="ECO:0000313" key="2">
    <source>
        <dbReference type="Proteomes" id="UP000254866"/>
    </source>
</evidence>
<accession>A0A370T902</accession>
<organism evidence="1 2">
    <name type="scientific">Venustampulla echinocandica</name>
    <dbReference type="NCBI Taxonomy" id="2656787"/>
    <lineage>
        <taxon>Eukaryota</taxon>
        <taxon>Fungi</taxon>
        <taxon>Dikarya</taxon>
        <taxon>Ascomycota</taxon>
        <taxon>Pezizomycotina</taxon>
        <taxon>Leotiomycetes</taxon>
        <taxon>Helotiales</taxon>
        <taxon>Pleuroascaceae</taxon>
        <taxon>Venustampulla</taxon>
    </lineage>
</organism>
<name>A0A370T902_9HELO</name>
<evidence type="ECO:0000313" key="1">
    <source>
        <dbReference type="EMBL" id="RDL29975.1"/>
    </source>
</evidence>
<reference evidence="1 2" key="1">
    <citation type="journal article" date="2018" name="IMA Fungus">
        <title>IMA Genome-F 9: Draft genome sequence of Annulohypoxylon stygium, Aspergillus mulundensis, Berkeleyomyces basicola (syn. Thielaviopsis basicola), Ceratocystis smalleyi, two Cercospora beticola strains, Coleophoma cylindrospora, Fusarium fracticaudum, Phialophora cf. hyalina, and Morchella septimelata.</title>
        <authorList>
            <person name="Wingfield B.D."/>
            <person name="Bills G.F."/>
            <person name="Dong Y."/>
            <person name="Huang W."/>
            <person name="Nel W.J."/>
            <person name="Swalarsk-Parry B.S."/>
            <person name="Vaghefi N."/>
            <person name="Wilken P.M."/>
            <person name="An Z."/>
            <person name="de Beer Z.W."/>
            <person name="De Vos L."/>
            <person name="Chen L."/>
            <person name="Duong T.A."/>
            <person name="Gao Y."/>
            <person name="Hammerbacher A."/>
            <person name="Kikkert J.R."/>
            <person name="Li Y."/>
            <person name="Li H."/>
            <person name="Li K."/>
            <person name="Li Q."/>
            <person name="Liu X."/>
            <person name="Ma X."/>
            <person name="Naidoo K."/>
            <person name="Pethybridge S.J."/>
            <person name="Sun J."/>
            <person name="Steenkamp E.T."/>
            <person name="van der Nest M.A."/>
            <person name="van Wyk S."/>
            <person name="Wingfield M.J."/>
            <person name="Xiong C."/>
            <person name="Yue Q."/>
            <person name="Zhang X."/>
        </authorList>
    </citation>
    <scope>NUCLEOTIDE SEQUENCE [LARGE SCALE GENOMIC DNA]</scope>
    <source>
        <strain evidence="1 2">BP 5553</strain>
    </source>
</reference>
<dbReference type="GeneID" id="43603451"/>
<dbReference type="AlphaFoldDB" id="A0A370T902"/>
<sequence>METEVPTNVTILCVMFVEEHIPFINHDMPDREASPRLEPYNWWWKLSALTIWNEDLQSRAQFLKIRASEQRIIWILCGLAIGLPQRPSPPEHVCRHAAMAW</sequence>
<protein>
    <submittedName>
        <fullName evidence="1">Uncharacterized protein</fullName>
    </submittedName>
</protein>